<accession>K9Y2L6</accession>
<evidence type="ECO:0000256" key="5">
    <source>
        <dbReference type="ARBA" id="ARBA00022801"/>
    </source>
</evidence>
<evidence type="ECO:0000256" key="6">
    <source>
        <dbReference type="ARBA" id="ARBA00022884"/>
    </source>
</evidence>
<evidence type="ECO:0000256" key="2">
    <source>
        <dbReference type="ARBA" id="ARBA00022649"/>
    </source>
</evidence>
<keyword evidence="3" id="KW-0540">Nuclease</keyword>
<protein>
    <submittedName>
        <fullName evidence="8">YcfA family protein</fullName>
    </submittedName>
</protein>
<dbReference type="EMBL" id="CP003655">
    <property type="protein sequence ID" value="AFZ38267.1"/>
    <property type="molecule type" value="Genomic_DNA"/>
</dbReference>
<organism evidence="8 9">
    <name type="scientific">Stanieria cyanosphaera (strain ATCC 29371 / PCC 7437)</name>
    <dbReference type="NCBI Taxonomy" id="111780"/>
    <lineage>
        <taxon>Bacteria</taxon>
        <taxon>Bacillati</taxon>
        <taxon>Cyanobacteriota</taxon>
        <taxon>Cyanophyceae</taxon>
        <taxon>Pleurocapsales</taxon>
        <taxon>Dermocarpellaceae</taxon>
        <taxon>Stanieria</taxon>
    </lineage>
</organism>
<evidence type="ECO:0000256" key="7">
    <source>
        <dbReference type="ARBA" id="ARBA00023016"/>
    </source>
</evidence>
<keyword evidence="7" id="KW-0346">Stress response</keyword>
<dbReference type="Pfam" id="PF07927">
    <property type="entry name" value="HicA_toxin"/>
    <property type="match status" value="1"/>
</dbReference>
<dbReference type="GO" id="GO:0003729">
    <property type="term" value="F:mRNA binding"/>
    <property type="evidence" value="ECO:0007669"/>
    <property type="project" value="InterPro"/>
</dbReference>
<dbReference type="InterPro" id="IPR038570">
    <property type="entry name" value="HicA_sf"/>
</dbReference>
<keyword evidence="2" id="KW-1277">Toxin-antitoxin system</keyword>
<evidence type="ECO:0000256" key="3">
    <source>
        <dbReference type="ARBA" id="ARBA00022722"/>
    </source>
</evidence>
<geneLocation type="plasmid" evidence="8 9">
    <name>pSTA7437.02</name>
</geneLocation>
<keyword evidence="9" id="KW-1185">Reference proteome</keyword>
<dbReference type="KEGG" id="scs:Sta7437_4834"/>
<sequence>MPPFKPIKRQELIRNLKKLGFSNPIAGGNHQYMVRGELKLFIPNPHRGEISKSLLARILRQANISKDEWENL</sequence>
<dbReference type="Gene3D" id="3.30.920.30">
    <property type="entry name" value="Hypothetical protein"/>
    <property type="match status" value="1"/>
</dbReference>
<proteinExistence type="inferred from homology"/>
<reference evidence="9" key="1">
    <citation type="journal article" date="2013" name="Proc. Natl. Acad. Sci. U.S.A.">
        <title>Improving the coverage of the cyanobacterial phylum using diversity-driven genome sequencing.</title>
        <authorList>
            <person name="Shih P.M."/>
            <person name="Wu D."/>
            <person name="Latifi A."/>
            <person name="Axen S.D."/>
            <person name="Fewer D.P."/>
            <person name="Talla E."/>
            <person name="Calteau A."/>
            <person name="Cai F."/>
            <person name="Tandeau de Marsac N."/>
            <person name="Rippka R."/>
            <person name="Herdman M."/>
            <person name="Sivonen K."/>
            <person name="Coursin T."/>
            <person name="Laurent T."/>
            <person name="Goodwin L."/>
            <person name="Nolan M."/>
            <person name="Davenport K.W."/>
            <person name="Han C.S."/>
            <person name="Rubin E.M."/>
            <person name="Eisen J.A."/>
            <person name="Woyke T."/>
            <person name="Gugger M."/>
            <person name="Kerfeld C.A."/>
        </authorList>
    </citation>
    <scope>NUCLEOTIDE SEQUENCE [LARGE SCALE GENOMIC DNA]</scope>
    <source>
        <strain evidence="9">ATCC 29371 / PCC 7437</strain>
        <plasmid evidence="9">Plasmid pSTA7437.02</plasmid>
    </source>
</reference>
<dbReference type="InterPro" id="IPR012933">
    <property type="entry name" value="HicA_mRNA_interferase"/>
</dbReference>
<dbReference type="HOGENOM" id="CLU_164851_9_0_3"/>
<dbReference type="AlphaFoldDB" id="K9Y2L6"/>
<keyword evidence="6" id="KW-0694">RNA-binding</keyword>
<gene>
    <name evidence="8" type="ordered locus">Sta7437_4834</name>
</gene>
<evidence type="ECO:0000313" key="8">
    <source>
        <dbReference type="EMBL" id="AFZ38267.1"/>
    </source>
</evidence>
<keyword evidence="4" id="KW-0255">Endonuclease</keyword>
<evidence type="ECO:0000313" key="9">
    <source>
        <dbReference type="Proteomes" id="UP000010473"/>
    </source>
</evidence>
<dbReference type="OrthoDB" id="7065165at2"/>
<comment type="similarity">
    <text evidence="1">Belongs to the HicA mRNA interferase family.</text>
</comment>
<name>K9Y2L6_STAC7</name>
<dbReference type="Proteomes" id="UP000010473">
    <property type="component" value="Plasmid pSTA7437.02"/>
</dbReference>
<evidence type="ECO:0000256" key="4">
    <source>
        <dbReference type="ARBA" id="ARBA00022759"/>
    </source>
</evidence>
<dbReference type="GO" id="GO:0004519">
    <property type="term" value="F:endonuclease activity"/>
    <property type="evidence" value="ECO:0007669"/>
    <property type="project" value="UniProtKB-KW"/>
</dbReference>
<dbReference type="GO" id="GO:0016787">
    <property type="term" value="F:hydrolase activity"/>
    <property type="evidence" value="ECO:0007669"/>
    <property type="project" value="UniProtKB-KW"/>
</dbReference>
<keyword evidence="8" id="KW-0614">Plasmid</keyword>
<evidence type="ECO:0000256" key="1">
    <source>
        <dbReference type="ARBA" id="ARBA00006620"/>
    </source>
</evidence>
<dbReference type="RefSeq" id="WP_015195644.1">
    <property type="nucleotide sequence ID" value="NC_019749.1"/>
</dbReference>
<dbReference type="SUPFAM" id="SSF54786">
    <property type="entry name" value="YcfA/nrd intein domain"/>
    <property type="match status" value="1"/>
</dbReference>
<keyword evidence="5" id="KW-0378">Hydrolase</keyword>